<feature type="compositionally biased region" description="Basic and acidic residues" evidence="1">
    <location>
        <begin position="26"/>
        <end position="38"/>
    </location>
</feature>
<feature type="domain" description="DUF1587" evidence="3">
    <location>
        <begin position="144"/>
        <end position="207"/>
    </location>
</feature>
<dbReference type="EMBL" id="CP037423">
    <property type="protein sequence ID" value="QDV43820.1"/>
    <property type="molecule type" value="Genomic_DNA"/>
</dbReference>
<evidence type="ECO:0000259" key="7">
    <source>
        <dbReference type="Pfam" id="PF07637"/>
    </source>
</evidence>
<reference evidence="8 9" key="1">
    <citation type="submission" date="2019-03" db="EMBL/GenBank/DDBJ databases">
        <title>Deep-cultivation of Planctomycetes and their phenomic and genomic characterization uncovers novel biology.</title>
        <authorList>
            <person name="Wiegand S."/>
            <person name="Jogler M."/>
            <person name="Boedeker C."/>
            <person name="Pinto D."/>
            <person name="Vollmers J."/>
            <person name="Rivas-Marin E."/>
            <person name="Kohn T."/>
            <person name="Peeters S.H."/>
            <person name="Heuer A."/>
            <person name="Rast P."/>
            <person name="Oberbeckmann S."/>
            <person name="Bunk B."/>
            <person name="Jeske O."/>
            <person name="Meyerdierks A."/>
            <person name="Storesund J.E."/>
            <person name="Kallscheuer N."/>
            <person name="Luecker S."/>
            <person name="Lage O.M."/>
            <person name="Pohl T."/>
            <person name="Merkel B.J."/>
            <person name="Hornburger P."/>
            <person name="Mueller R.-W."/>
            <person name="Bruemmer F."/>
            <person name="Labrenz M."/>
            <person name="Spormann A.M."/>
            <person name="Op den Camp H."/>
            <person name="Overmann J."/>
            <person name="Amann R."/>
            <person name="Jetten M.S.M."/>
            <person name="Mascher T."/>
            <person name="Medema M.H."/>
            <person name="Devos D.P."/>
            <person name="Kaster A.-K."/>
            <person name="Ovreas L."/>
            <person name="Rohde M."/>
            <person name="Galperin M.Y."/>
            <person name="Jogler C."/>
        </authorList>
    </citation>
    <scope>NUCLEOTIDE SEQUENCE [LARGE SCALE GENOMIC DNA]</scope>
    <source>
        <strain evidence="8 9">Enr13</strain>
    </source>
</reference>
<evidence type="ECO:0000259" key="5">
    <source>
        <dbReference type="Pfam" id="PF07631"/>
    </source>
</evidence>
<protein>
    <recommendedName>
        <fullName evidence="10">Planctomycete cytochrome C</fullName>
    </recommendedName>
</protein>
<dbReference type="AlphaFoldDB" id="A0A518HSI2"/>
<keyword evidence="9" id="KW-1185">Reference proteome</keyword>
<dbReference type="Proteomes" id="UP000319004">
    <property type="component" value="Chromosome"/>
</dbReference>
<sequence>MGLVIRRLGFPCVLLTVTVIASVGRTRGDENGGSKESIDSESAEQDLARPPLPISDFLGQHCLDCHSDDEPEAGLSLIGLPFDLREPKAFESWRRVYQRVRDGEMPPDSDLKANETDDFLNGLNRRLMESDSRDIADRGRVRGRRLTRTEYEHTVHSLLGIDLPLRDQLPEDTAMHGFETVADGQQLSHHLLARYLDVADRALAEAFDRALKGDYTDVGDFSPRLLSQGIGRRNYRGPESRDGESISWPIFRPFFGRMRSIRVPHDGWYRITLRDVRAINPAKGGTVWGTLRSGVGASAQPILYKVGIVEATETPRDLHYEAWIRKGHLLELTPNDLTLRKAPTQSGRPDTAAYRKRNEEQGFSGIAHRGILMERIYPNADREQVTQNLFGDAKQEHWESDPTVVLKRLVTRFASKAFRRPVTSDEVADYQQIGLDLLSENESFIEALRASYSAVLCSPRTLTFVESPGPLDDYAIASRLSYALWTDMPDETLMRLAGEGKLRNTEILASQIDRMLDDPRSKQFINSFTDQWLNLNQIDFTTPDSRQFRTFDPVVQESMLQETRTFVSKLIEEDLGVAHFVDSDFACLNERLLRHYRVADDVEGWKPGRGIQTVSLSPASRRGGLITQGAILKVTADGTTTSPVVRGVFVNERILGVRVPPPPPGVPAVEPDVRGATSIRDQLAKHRADESCNACHRTIDPPGFALESFDPVGVWRDRYGIGGRGAAVDPSGTTADGGTFDGLLSWQQLYVNQPELIARGFAEQFLTYATGAPIRYSDEPAVDRIVSDSKASQYGIRTLIRAALTSDPFLKK</sequence>
<feature type="domain" description="Cytochrome C Planctomycete-type" evidence="6">
    <location>
        <begin position="62"/>
        <end position="108"/>
    </location>
</feature>
<name>A0A518HSI2_9BACT</name>
<dbReference type="InterPro" id="IPR013036">
    <property type="entry name" value="DUF1587"/>
</dbReference>
<evidence type="ECO:0000259" key="4">
    <source>
        <dbReference type="Pfam" id="PF07627"/>
    </source>
</evidence>
<dbReference type="Pfam" id="PF07635">
    <property type="entry name" value="PSCyt1"/>
    <property type="match status" value="1"/>
</dbReference>
<evidence type="ECO:0000256" key="1">
    <source>
        <dbReference type="SAM" id="MobiDB-lite"/>
    </source>
</evidence>
<evidence type="ECO:0000259" key="3">
    <source>
        <dbReference type="Pfam" id="PF07626"/>
    </source>
</evidence>
<feature type="domain" description="DUF1588" evidence="4">
    <location>
        <begin position="622"/>
        <end position="718"/>
    </location>
</feature>
<evidence type="ECO:0000259" key="6">
    <source>
        <dbReference type="Pfam" id="PF07635"/>
    </source>
</evidence>
<dbReference type="Pfam" id="PF07637">
    <property type="entry name" value="PSD5"/>
    <property type="match status" value="1"/>
</dbReference>
<dbReference type="InterPro" id="IPR013042">
    <property type="entry name" value="DUF1592"/>
</dbReference>
<proteinExistence type="predicted"/>
<evidence type="ECO:0000313" key="9">
    <source>
        <dbReference type="Proteomes" id="UP000319004"/>
    </source>
</evidence>
<dbReference type="InterPro" id="IPR013043">
    <property type="entry name" value="DUF1595"/>
</dbReference>
<feature type="domain" description="DUF1585" evidence="2">
    <location>
        <begin position="736"/>
        <end position="809"/>
    </location>
</feature>
<gene>
    <name evidence="8" type="ORF">Enr13x_36800</name>
</gene>
<accession>A0A518HSI2</accession>
<evidence type="ECO:0000259" key="2">
    <source>
        <dbReference type="Pfam" id="PF07624"/>
    </source>
</evidence>
<dbReference type="Pfam" id="PF07624">
    <property type="entry name" value="PSD2"/>
    <property type="match status" value="1"/>
</dbReference>
<dbReference type="KEGG" id="snep:Enr13x_36800"/>
<feature type="domain" description="DUF1592" evidence="5">
    <location>
        <begin position="471"/>
        <end position="597"/>
    </location>
</feature>
<dbReference type="Pfam" id="PF07626">
    <property type="entry name" value="PSD3"/>
    <property type="match status" value="1"/>
</dbReference>
<dbReference type="InterPro" id="IPR011478">
    <property type="entry name" value="DUF1585"/>
</dbReference>
<dbReference type="Pfam" id="PF07631">
    <property type="entry name" value="PSD4"/>
    <property type="match status" value="1"/>
</dbReference>
<dbReference type="Pfam" id="PF07627">
    <property type="entry name" value="PSCyt3"/>
    <property type="match status" value="1"/>
</dbReference>
<dbReference type="InterPro" id="IPR011429">
    <property type="entry name" value="Cyt_c_Planctomycete-type"/>
</dbReference>
<feature type="region of interest" description="Disordered" evidence="1">
    <location>
        <begin position="25"/>
        <end position="50"/>
    </location>
</feature>
<evidence type="ECO:0008006" key="10">
    <source>
        <dbReference type="Google" id="ProtNLM"/>
    </source>
</evidence>
<dbReference type="InterPro" id="IPR013039">
    <property type="entry name" value="DUF1588"/>
</dbReference>
<feature type="domain" description="DUF1595" evidence="7">
    <location>
        <begin position="407"/>
        <end position="466"/>
    </location>
</feature>
<organism evidence="8 9">
    <name type="scientific">Stieleria neptunia</name>
    <dbReference type="NCBI Taxonomy" id="2527979"/>
    <lineage>
        <taxon>Bacteria</taxon>
        <taxon>Pseudomonadati</taxon>
        <taxon>Planctomycetota</taxon>
        <taxon>Planctomycetia</taxon>
        <taxon>Pirellulales</taxon>
        <taxon>Pirellulaceae</taxon>
        <taxon>Stieleria</taxon>
    </lineage>
</organism>
<evidence type="ECO:0000313" key="8">
    <source>
        <dbReference type="EMBL" id="QDV43820.1"/>
    </source>
</evidence>